<name>I0Z8B9_COCSC</name>
<dbReference type="AlphaFoldDB" id="I0Z8B9"/>
<keyword evidence="1" id="KW-1133">Transmembrane helix</keyword>
<proteinExistence type="predicted"/>
<gene>
    <name evidence="2" type="ORF">COCSUDRAFT_64706</name>
</gene>
<protein>
    <submittedName>
        <fullName evidence="2">Uncharacterized protein</fullName>
    </submittedName>
</protein>
<dbReference type="Proteomes" id="UP000007264">
    <property type="component" value="Unassembled WGS sequence"/>
</dbReference>
<keyword evidence="3" id="KW-1185">Reference proteome</keyword>
<dbReference type="OrthoDB" id="10393693at2759"/>
<accession>I0Z8B9</accession>
<feature type="transmembrane region" description="Helical" evidence="1">
    <location>
        <begin position="88"/>
        <end position="105"/>
    </location>
</feature>
<dbReference type="KEGG" id="csl:COCSUDRAFT_64706"/>
<feature type="transmembrane region" description="Helical" evidence="1">
    <location>
        <begin position="65"/>
        <end position="82"/>
    </location>
</feature>
<evidence type="ECO:0000256" key="1">
    <source>
        <dbReference type="SAM" id="Phobius"/>
    </source>
</evidence>
<keyword evidence="1" id="KW-0812">Transmembrane</keyword>
<reference evidence="2 3" key="1">
    <citation type="journal article" date="2012" name="Genome Biol.">
        <title>The genome of the polar eukaryotic microalga coccomyxa subellipsoidea reveals traits of cold adaptation.</title>
        <authorList>
            <person name="Blanc G."/>
            <person name="Agarkova I."/>
            <person name="Grimwood J."/>
            <person name="Kuo A."/>
            <person name="Brueggeman A."/>
            <person name="Dunigan D."/>
            <person name="Gurnon J."/>
            <person name="Ladunga I."/>
            <person name="Lindquist E."/>
            <person name="Lucas S."/>
            <person name="Pangilinan J."/>
            <person name="Proschold T."/>
            <person name="Salamov A."/>
            <person name="Schmutz J."/>
            <person name="Weeks D."/>
            <person name="Yamada T."/>
            <person name="Claverie J.M."/>
            <person name="Grigoriev I."/>
            <person name="Van Etten J."/>
            <person name="Lomsadze A."/>
            <person name="Borodovsky M."/>
        </authorList>
    </citation>
    <scope>NUCLEOTIDE SEQUENCE [LARGE SCALE GENOMIC DNA]</scope>
    <source>
        <strain evidence="2 3">C-169</strain>
    </source>
</reference>
<evidence type="ECO:0000313" key="3">
    <source>
        <dbReference type="Proteomes" id="UP000007264"/>
    </source>
</evidence>
<comment type="caution">
    <text evidence="2">The sequence shown here is derived from an EMBL/GenBank/DDBJ whole genome shotgun (WGS) entry which is preliminary data.</text>
</comment>
<evidence type="ECO:0000313" key="2">
    <source>
        <dbReference type="EMBL" id="EIE26888.1"/>
    </source>
</evidence>
<sequence length="113" mass="12301">MVKESNPVDSLLHGVQSAWAQVQPYAGPAVAQVQNILQPVWAALEPHVGDNIEQVNQQLHGHPPLTVIGITIGITFLLLRLLGAAKRVTGLLLAGTALAYFWPYAMEQLKKMK</sequence>
<dbReference type="EMBL" id="AGSI01000002">
    <property type="protein sequence ID" value="EIE26888.1"/>
    <property type="molecule type" value="Genomic_DNA"/>
</dbReference>
<dbReference type="GeneID" id="17044897"/>
<keyword evidence="1" id="KW-0472">Membrane</keyword>
<organism evidence="2 3">
    <name type="scientific">Coccomyxa subellipsoidea (strain C-169)</name>
    <name type="common">Green microalga</name>
    <dbReference type="NCBI Taxonomy" id="574566"/>
    <lineage>
        <taxon>Eukaryota</taxon>
        <taxon>Viridiplantae</taxon>
        <taxon>Chlorophyta</taxon>
        <taxon>core chlorophytes</taxon>
        <taxon>Trebouxiophyceae</taxon>
        <taxon>Trebouxiophyceae incertae sedis</taxon>
        <taxon>Coccomyxaceae</taxon>
        <taxon>Coccomyxa</taxon>
        <taxon>Coccomyxa subellipsoidea</taxon>
    </lineage>
</organism>
<dbReference type="RefSeq" id="XP_005651432.1">
    <property type="nucleotide sequence ID" value="XM_005651375.1"/>
</dbReference>